<protein>
    <recommendedName>
        <fullName evidence="3">HD/PDEase domain-containing protein</fullName>
    </recommendedName>
</protein>
<accession>A0ABD3P0Z3</accession>
<name>A0ABD3P0Z3_9STRA</name>
<gene>
    <name evidence="1" type="ORF">HJC23_008550</name>
</gene>
<dbReference type="AlphaFoldDB" id="A0ABD3P0Z3"/>
<keyword evidence="2" id="KW-1185">Reference proteome</keyword>
<dbReference type="PANTHER" id="PTHR33594">
    <property type="entry name" value="SUPERFAMILY HYDROLASE, PUTATIVE (AFU_ORTHOLOGUE AFUA_1G03035)-RELATED"/>
    <property type="match status" value="1"/>
</dbReference>
<dbReference type="Gene3D" id="1.10.472.50">
    <property type="entry name" value="HD-domain/PDEase-like"/>
    <property type="match status" value="1"/>
</dbReference>
<sequence>MDTQQSPTQAKPICLPSITCGQSPKLQIRSLWVAMLCTILCCRRRISPLRLPTLVMSRVASSQHRRPEDYCTQVESLLKQFYNQHSHIGESHGLSHVMAVHDHAMKAIESHRSDSYTMQTHLPIISDMTAAEIRVAALLHDVDDTKYFPRSGSNDAEDFPNARKISESAELPPSSISRILKMISWVGCKENGNNVPPEIEPKSNQQSLAPTAYYQQYYFLIPRWSDRLEAVGPIGVVRCYQYNRETGAPLWKDNDSYDSPRPKCEEEVWQFCTPDRFEAYLQGERDGNEKENRSSNSSMMSHYYDKLLHIARPPPEIVRNTYLEDKAKESSKELIEVCLRFGKTGVVDEDYILNLEKTLSLRKQ</sequence>
<dbReference type="EMBL" id="JABMIG020000310">
    <property type="protein sequence ID" value="KAL3781647.1"/>
    <property type="molecule type" value="Genomic_DNA"/>
</dbReference>
<dbReference type="PANTHER" id="PTHR33594:SF1">
    <property type="entry name" value="HD_PDEASE DOMAIN-CONTAINING PROTEIN"/>
    <property type="match status" value="1"/>
</dbReference>
<dbReference type="Proteomes" id="UP001516023">
    <property type="component" value="Unassembled WGS sequence"/>
</dbReference>
<evidence type="ECO:0000313" key="1">
    <source>
        <dbReference type="EMBL" id="KAL3781647.1"/>
    </source>
</evidence>
<proteinExistence type="predicted"/>
<dbReference type="SUPFAM" id="SSF109604">
    <property type="entry name" value="HD-domain/PDEase-like"/>
    <property type="match status" value="1"/>
</dbReference>
<evidence type="ECO:0000313" key="2">
    <source>
        <dbReference type="Proteomes" id="UP001516023"/>
    </source>
</evidence>
<comment type="caution">
    <text evidence="1">The sequence shown here is derived from an EMBL/GenBank/DDBJ whole genome shotgun (WGS) entry which is preliminary data.</text>
</comment>
<dbReference type="Gene3D" id="1.20.58.1910">
    <property type="match status" value="1"/>
</dbReference>
<evidence type="ECO:0008006" key="3">
    <source>
        <dbReference type="Google" id="ProtNLM"/>
    </source>
</evidence>
<reference evidence="1 2" key="1">
    <citation type="journal article" date="2020" name="G3 (Bethesda)">
        <title>Improved Reference Genome for Cyclotella cryptica CCMP332, a Model for Cell Wall Morphogenesis, Salinity Adaptation, and Lipid Production in Diatoms (Bacillariophyta).</title>
        <authorList>
            <person name="Roberts W.R."/>
            <person name="Downey K.M."/>
            <person name="Ruck E.C."/>
            <person name="Traller J.C."/>
            <person name="Alverson A.J."/>
        </authorList>
    </citation>
    <scope>NUCLEOTIDE SEQUENCE [LARGE SCALE GENOMIC DNA]</scope>
    <source>
        <strain evidence="1 2">CCMP332</strain>
    </source>
</reference>
<organism evidence="1 2">
    <name type="scientific">Cyclotella cryptica</name>
    <dbReference type="NCBI Taxonomy" id="29204"/>
    <lineage>
        <taxon>Eukaryota</taxon>
        <taxon>Sar</taxon>
        <taxon>Stramenopiles</taxon>
        <taxon>Ochrophyta</taxon>
        <taxon>Bacillariophyta</taxon>
        <taxon>Coscinodiscophyceae</taxon>
        <taxon>Thalassiosirophycidae</taxon>
        <taxon>Stephanodiscales</taxon>
        <taxon>Stephanodiscaceae</taxon>
        <taxon>Cyclotella</taxon>
    </lineage>
</organism>